<feature type="region of interest" description="Disordered" evidence="14">
    <location>
        <begin position="12"/>
        <end position="46"/>
    </location>
</feature>
<feature type="region of interest" description="Disordered" evidence="14">
    <location>
        <begin position="66"/>
        <end position="122"/>
    </location>
</feature>
<dbReference type="Pfam" id="PF10576">
    <property type="entry name" value="EndIII_4Fe-2S"/>
    <property type="match status" value="1"/>
</dbReference>
<dbReference type="InterPro" id="IPR015797">
    <property type="entry name" value="NUDIX_hydrolase-like_dom_sf"/>
</dbReference>
<dbReference type="CDD" id="cd00056">
    <property type="entry name" value="ENDO3c"/>
    <property type="match status" value="1"/>
</dbReference>
<evidence type="ECO:0000256" key="10">
    <source>
        <dbReference type="ARBA" id="ARBA00023014"/>
    </source>
</evidence>
<evidence type="ECO:0000256" key="9">
    <source>
        <dbReference type="ARBA" id="ARBA00023004"/>
    </source>
</evidence>
<dbReference type="SUPFAM" id="SSF48150">
    <property type="entry name" value="DNA-glycosylase"/>
    <property type="match status" value="1"/>
</dbReference>
<dbReference type="GO" id="GO:0035485">
    <property type="term" value="F:adenine/guanine mispair binding"/>
    <property type="evidence" value="ECO:0007669"/>
    <property type="project" value="TreeGrafter"/>
</dbReference>
<evidence type="ECO:0000256" key="1">
    <source>
        <dbReference type="ARBA" id="ARBA00000843"/>
    </source>
</evidence>
<dbReference type="InterPro" id="IPR029119">
    <property type="entry name" value="MutY_C"/>
</dbReference>
<evidence type="ECO:0000256" key="2">
    <source>
        <dbReference type="ARBA" id="ARBA00008343"/>
    </source>
</evidence>
<evidence type="ECO:0000256" key="7">
    <source>
        <dbReference type="ARBA" id="ARBA00022763"/>
    </source>
</evidence>
<feature type="compositionally biased region" description="Low complexity" evidence="14">
    <location>
        <begin position="554"/>
        <end position="564"/>
    </location>
</feature>
<evidence type="ECO:0000256" key="13">
    <source>
        <dbReference type="RuleBase" id="RU365096"/>
    </source>
</evidence>
<evidence type="ECO:0000256" key="3">
    <source>
        <dbReference type="ARBA" id="ARBA00012045"/>
    </source>
</evidence>
<evidence type="ECO:0000256" key="6">
    <source>
        <dbReference type="ARBA" id="ARBA00022723"/>
    </source>
</evidence>
<dbReference type="FunCoup" id="A0A0G4G4W4">
    <property type="interactions" value="16"/>
</dbReference>
<feature type="compositionally biased region" description="Pro residues" evidence="14">
    <location>
        <begin position="102"/>
        <end position="118"/>
    </location>
</feature>
<dbReference type="CDD" id="cd03431">
    <property type="entry name" value="NUDIX_DNA_Glycosylase_C-MutY"/>
    <property type="match status" value="1"/>
</dbReference>
<keyword evidence="9 13" id="KW-0408">Iron</keyword>
<evidence type="ECO:0000313" key="17">
    <source>
        <dbReference type="Proteomes" id="UP000041254"/>
    </source>
</evidence>
<dbReference type="GO" id="GO:0005634">
    <property type="term" value="C:nucleus"/>
    <property type="evidence" value="ECO:0007669"/>
    <property type="project" value="TreeGrafter"/>
</dbReference>
<dbReference type="AlphaFoldDB" id="A0A0G4G4W4"/>
<dbReference type="InterPro" id="IPR004035">
    <property type="entry name" value="Endouclease-III_FeS-bd_BS"/>
</dbReference>
<evidence type="ECO:0000256" key="14">
    <source>
        <dbReference type="SAM" id="MobiDB-lite"/>
    </source>
</evidence>
<dbReference type="GO" id="GO:0051539">
    <property type="term" value="F:4 iron, 4 sulfur cluster binding"/>
    <property type="evidence" value="ECO:0007669"/>
    <property type="project" value="UniProtKB-UniRule"/>
</dbReference>
<evidence type="ECO:0000256" key="8">
    <source>
        <dbReference type="ARBA" id="ARBA00022801"/>
    </source>
</evidence>
<feature type="compositionally biased region" description="Basic residues" evidence="14">
    <location>
        <begin position="407"/>
        <end position="417"/>
    </location>
</feature>
<dbReference type="EC" id="3.2.2.31" evidence="3 13"/>
<dbReference type="PROSITE" id="PS00764">
    <property type="entry name" value="ENDONUCLEASE_III_1"/>
    <property type="match status" value="1"/>
</dbReference>
<feature type="domain" description="HhH-GPD" evidence="15">
    <location>
        <begin position="138"/>
        <end position="295"/>
    </location>
</feature>
<evidence type="ECO:0000256" key="4">
    <source>
        <dbReference type="ARBA" id="ARBA00022023"/>
    </source>
</evidence>
<comment type="similarity">
    <text evidence="2 13">Belongs to the Nth/MutY family.</text>
</comment>
<feature type="compositionally biased region" description="Polar residues" evidence="14">
    <location>
        <begin position="88"/>
        <end position="97"/>
    </location>
</feature>
<dbReference type="Pfam" id="PF14815">
    <property type="entry name" value="NUDIX_4"/>
    <property type="match status" value="1"/>
</dbReference>
<dbReference type="Pfam" id="PF00633">
    <property type="entry name" value="HHH"/>
    <property type="match status" value="1"/>
</dbReference>
<evidence type="ECO:0000259" key="15">
    <source>
        <dbReference type="SMART" id="SM00478"/>
    </source>
</evidence>
<dbReference type="PANTHER" id="PTHR42944:SF1">
    <property type="entry name" value="ADENINE DNA GLYCOSYLASE"/>
    <property type="match status" value="1"/>
</dbReference>
<proteinExistence type="inferred from homology"/>
<dbReference type="FunFam" id="1.10.340.30:FF:000002">
    <property type="entry name" value="Adenine DNA glycosylase"/>
    <property type="match status" value="1"/>
</dbReference>
<keyword evidence="7 13" id="KW-0227">DNA damage</keyword>
<dbReference type="VEuPathDB" id="CryptoDB:Vbra_17043"/>
<keyword evidence="5" id="KW-0004">4Fe-4S</keyword>
<evidence type="ECO:0000313" key="16">
    <source>
        <dbReference type="EMBL" id="CEM23443.1"/>
    </source>
</evidence>
<dbReference type="OMA" id="CRPGDFN"/>
<gene>
    <name evidence="16" type="ORF">Vbra_17043</name>
</gene>
<dbReference type="Pfam" id="PF00730">
    <property type="entry name" value="HhH-GPD"/>
    <property type="match status" value="1"/>
</dbReference>
<dbReference type="OrthoDB" id="10248838at2759"/>
<dbReference type="InterPro" id="IPR003265">
    <property type="entry name" value="HhH-GPD_domain"/>
</dbReference>
<keyword evidence="10" id="KW-0411">Iron-sulfur</keyword>
<dbReference type="Gene3D" id="1.10.340.30">
    <property type="entry name" value="Hypothetical protein, domain 2"/>
    <property type="match status" value="1"/>
</dbReference>
<evidence type="ECO:0000256" key="12">
    <source>
        <dbReference type="ARBA" id="ARBA00023295"/>
    </source>
</evidence>
<dbReference type="STRING" id="1169540.A0A0G4G4W4"/>
<dbReference type="InterPro" id="IPR003651">
    <property type="entry name" value="Endonuclease3_FeS-loop_motif"/>
</dbReference>
<dbReference type="InterPro" id="IPR004036">
    <property type="entry name" value="Endonuclease-III-like_CS2"/>
</dbReference>
<accession>A0A0G4G4W4</accession>
<name>A0A0G4G4W4_VITBC</name>
<dbReference type="SUPFAM" id="SSF55811">
    <property type="entry name" value="Nudix"/>
    <property type="match status" value="1"/>
</dbReference>
<organism evidence="16 17">
    <name type="scientific">Vitrella brassicaformis (strain CCMP3155)</name>
    <dbReference type="NCBI Taxonomy" id="1169540"/>
    <lineage>
        <taxon>Eukaryota</taxon>
        <taxon>Sar</taxon>
        <taxon>Alveolata</taxon>
        <taxon>Colpodellida</taxon>
        <taxon>Vitrellaceae</taxon>
        <taxon>Vitrella</taxon>
    </lineage>
</organism>
<dbReference type="Gene3D" id="1.10.1670.10">
    <property type="entry name" value="Helix-hairpin-Helix base-excision DNA repair enzymes (C-terminal)"/>
    <property type="match status" value="1"/>
</dbReference>
<dbReference type="PANTHER" id="PTHR42944">
    <property type="entry name" value="ADENINE DNA GLYCOSYLASE"/>
    <property type="match status" value="1"/>
</dbReference>
<dbReference type="InterPro" id="IPR023170">
    <property type="entry name" value="HhH_base_excis_C"/>
</dbReference>
<dbReference type="PhylomeDB" id="A0A0G4G4W4"/>
<dbReference type="GO" id="GO:0006298">
    <property type="term" value="P:mismatch repair"/>
    <property type="evidence" value="ECO:0007669"/>
    <property type="project" value="TreeGrafter"/>
</dbReference>
<keyword evidence="11" id="KW-0234">DNA repair</keyword>
<dbReference type="Gene3D" id="3.90.79.10">
    <property type="entry name" value="Nucleoside Triphosphate Pyrophosphohydrolase"/>
    <property type="match status" value="1"/>
</dbReference>
<keyword evidence="12 13" id="KW-0326">Glycosidase</keyword>
<keyword evidence="6" id="KW-0479">Metal-binding</keyword>
<dbReference type="GO" id="GO:0000701">
    <property type="term" value="F:purine-specific mismatch base pair DNA N-glycosylase activity"/>
    <property type="evidence" value="ECO:0007669"/>
    <property type="project" value="UniProtKB-EC"/>
</dbReference>
<keyword evidence="8" id="KW-0378">Hydrolase</keyword>
<evidence type="ECO:0000256" key="11">
    <source>
        <dbReference type="ARBA" id="ARBA00023204"/>
    </source>
</evidence>
<keyword evidence="17" id="KW-1185">Reference proteome</keyword>
<dbReference type="InterPro" id="IPR000445">
    <property type="entry name" value="HhH_motif"/>
</dbReference>
<evidence type="ECO:0000256" key="5">
    <source>
        <dbReference type="ARBA" id="ARBA00022485"/>
    </source>
</evidence>
<dbReference type="GO" id="GO:0046872">
    <property type="term" value="F:metal ion binding"/>
    <property type="evidence" value="ECO:0007669"/>
    <property type="project" value="UniProtKB-UniRule"/>
</dbReference>
<dbReference type="InterPro" id="IPR044298">
    <property type="entry name" value="MIG/MutY"/>
</dbReference>
<dbReference type="EMBL" id="CDMY01000568">
    <property type="protein sequence ID" value="CEM23443.1"/>
    <property type="molecule type" value="Genomic_DNA"/>
</dbReference>
<dbReference type="GO" id="GO:0034039">
    <property type="term" value="F:8-oxo-7,8-dihydroguanine DNA N-glycosylase activity"/>
    <property type="evidence" value="ECO:0007669"/>
    <property type="project" value="TreeGrafter"/>
</dbReference>
<comment type="cofactor">
    <cofactor evidence="13">
        <name>[4Fe-4S] cluster</name>
        <dbReference type="ChEBI" id="CHEBI:49883"/>
    </cofactor>
    <text evidence="13">Binds 1 [4Fe-4S] cluster.</text>
</comment>
<dbReference type="GO" id="GO:0006284">
    <property type="term" value="P:base-excision repair"/>
    <property type="evidence" value="ECO:0007669"/>
    <property type="project" value="UniProtKB-UniRule"/>
</dbReference>
<dbReference type="Proteomes" id="UP000041254">
    <property type="component" value="Unassembled WGS sequence"/>
</dbReference>
<sequence length="564" mass="60748">MTEIIDIEDLDTMQQQQHQRHQQHQDVGDEDGDQSTRGGYHHLGRADREGIRKGLLDWFRANRRHLPWRGDPPPYGHRTVTRQKSDKSQPTIQQFFKQRQAPPAPDPAPPPNSSPSPSAPTNVSASVSAYGVWVSEVMLQQTQVATVIEYWLKWMGRWPTAEALSGATLEEVNEVWAGLGYYSRAKNLLEGAKKVMRDYGGVIPSDEKSLRSIPGIGPYTAGAILSIAYSVPTPAVDGNVVRVASRLAAYAAPASARNLLAASTNVARELVKSQEGDEVQSPGDLNQALMELGATVCTPKNPACSVCPISAHCRVQREVRDRTVRRKGHNPSECDVCDPARVDGPVSAGEYPLPKSTAPRKEETYAVAIVERPSDGHILVRQRASKGLLANQWEPPSVLIENSSSGKGKKGDKKRKKGSGDAAVSDQECVQKLRAALEEMGVACDDSSAAPKVGEVTHVFSHVTHHLHVYRIDTMATGHSGGGTSSTDATISLLADASPVPSKWTDPTDLQGKCATYVKKIVACYLEGKSGNRGTTRGKAAAAKKQKKQEKQEMAAAGAGAAVG</sequence>
<dbReference type="PROSITE" id="PS01155">
    <property type="entry name" value="ENDONUCLEASE_III_2"/>
    <property type="match status" value="1"/>
</dbReference>
<dbReference type="InParanoid" id="A0A0G4G4W4"/>
<comment type="function">
    <text evidence="13">Adenine glycosylase active on G-A mispairs.</text>
</comment>
<protein>
    <recommendedName>
        <fullName evidence="4 13">Adenine DNA glycosylase</fullName>
        <ecNumber evidence="3 13">3.2.2.31</ecNumber>
    </recommendedName>
</protein>
<reference evidence="16 17" key="1">
    <citation type="submission" date="2014-11" db="EMBL/GenBank/DDBJ databases">
        <authorList>
            <person name="Zhu J."/>
            <person name="Qi W."/>
            <person name="Song R."/>
        </authorList>
    </citation>
    <scope>NUCLEOTIDE SEQUENCE [LARGE SCALE GENOMIC DNA]</scope>
</reference>
<dbReference type="InterPro" id="IPR011257">
    <property type="entry name" value="DNA_glycosylase"/>
</dbReference>
<comment type="catalytic activity">
    <reaction evidence="1 13">
        <text>Hydrolyzes free adenine bases from 7,8-dihydro-8-oxoguanine:adenine mismatched double-stranded DNA, leaving an apurinic site.</text>
        <dbReference type="EC" id="3.2.2.31"/>
    </reaction>
</comment>
<dbReference type="GO" id="GO:0032357">
    <property type="term" value="F:oxidized purine DNA binding"/>
    <property type="evidence" value="ECO:0007669"/>
    <property type="project" value="TreeGrafter"/>
</dbReference>
<dbReference type="SMART" id="SM00478">
    <property type="entry name" value="ENDO3c"/>
    <property type="match status" value="1"/>
</dbReference>
<feature type="region of interest" description="Disordered" evidence="14">
    <location>
        <begin position="398"/>
        <end position="425"/>
    </location>
</feature>
<feature type="region of interest" description="Disordered" evidence="14">
    <location>
        <begin position="532"/>
        <end position="564"/>
    </location>
</feature>